<evidence type="ECO:0000259" key="4">
    <source>
        <dbReference type="PROSITE" id="PS50949"/>
    </source>
</evidence>
<evidence type="ECO:0000256" key="2">
    <source>
        <dbReference type="ARBA" id="ARBA00023125"/>
    </source>
</evidence>
<keyword evidence="3" id="KW-0804">Transcription</keyword>
<dbReference type="CDD" id="cd07377">
    <property type="entry name" value="WHTH_GntR"/>
    <property type="match status" value="1"/>
</dbReference>
<dbReference type="SUPFAM" id="SSF46785">
    <property type="entry name" value="Winged helix' DNA-binding domain"/>
    <property type="match status" value="1"/>
</dbReference>
<comment type="caution">
    <text evidence="5">The sequence shown here is derived from an EMBL/GenBank/DDBJ whole genome shotgun (WGS) entry which is preliminary data.</text>
</comment>
<evidence type="ECO:0000313" key="5">
    <source>
        <dbReference type="EMBL" id="RUL77541.1"/>
    </source>
</evidence>
<dbReference type="AlphaFoldDB" id="A0A3S0RLM7"/>
<accession>A0A3S0RLM7</accession>
<keyword evidence="6" id="KW-1185">Reference proteome</keyword>
<dbReference type="SMART" id="SM00345">
    <property type="entry name" value="HTH_GNTR"/>
    <property type="match status" value="1"/>
</dbReference>
<dbReference type="Gene3D" id="1.10.10.10">
    <property type="entry name" value="Winged helix-like DNA-binding domain superfamily/Winged helix DNA-binding domain"/>
    <property type="match status" value="1"/>
</dbReference>
<name>A0A3S0RLM7_9GAMM</name>
<dbReference type="InterPro" id="IPR036388">
    <property type="entry name" value="WH-like_DNA-bd_sf"/>
</dbReference>
<organism evidence="5 6">
    <name type="scientific">Dyella choica</name>
    <dbReference type="NCBI Taxonomy" id="1927959"/>
    <lineage>
        <taxon>Bacteria</taxon>
        <taxon>Pseudomonadati</taxon>
        <taxon>Pseudomonadota</taxon>
        <taxon>Gammaproteobacteria</taxon>
        <taxon>Lysobacterales</taxon>
        <taxon>Rhodanobacteraceae</taxon>
        <taxon>Dyella</taxon>
    </lineage>
</organism>
<dbReference type="InterPro" id="IPR050679">
    <property type="entry name" value="Bact_HTH_transcr_reg"/>
</dbReference>
<dbReference type="Pfam" id="PF00392">
    <property type="entry name" value="GntR"/>
    <property type="match status" value="1"/>
</dbReference>
<dbReference type="Proteomes" id="UP000274358">
    <property type="component" value="Unassembled WGS sequence"/>
</dbReference>
<protein>
    <submittedName>
        <fullName evidence="5">GntR family transcriptional regulator</fullName>
    </submittedName>
</protein>
<evidence type="ECO:0000313" key="6">
    <source>
        <dbReference type="Proteomes" id="UP000274358"/>
    </source>
</evidence>
<evidence type="ECO:0000256" key="1">
    <source>
        <dbReference type="ARBA" id="ARBA00023015"/>
    </source>
</evidence>
<keyword evidence="2" id="KW-0238">DNA-binding</keyword>
<dbReference type="GO" id="GO:0003677">
    <property type="term" value="F:DNA binding"/>
    <property type="evidence" value="ECO:0007669"/>
    <property type="project" value="UniProtKB-KW"/>
</dbReference>
<dbReference type="PANTHER" id="PTHR44846:SF1">
    <property type="entry name" value="MANNOSYL-D-GLYCERATE TRANSPORT_METABOLISM SYSTEM REPRESSOR MNGR-RELATED"/>
    <property type="match status" value="1"/>
</dbReference>
<proteinExistence type="predicted"/>
<dbReference type="InterPro" id="IPR028978">
    <property type="entry name" value="Chorismate_lyase_/UTRA_dom_sf"/>
</dbReference>
<dbReference type="Pfam" id="PF07702">
    <property type="entry name" value="UTRA"/>
    <property type="match status" value="1"/>
</dbReference>
<sequence length="264" mass="28638">MPEPSPPSAQKLLRARGTALHHQLFLALRTRILDGSYGAGDMLPTEDELCSRFGVSRITVRRALYDLEAQGLVERRQGRGTFVLANSVLTRPAATVDLIDSLRRTADVTKVTVLQLEQQEPPAAIAELLGIAPQVAATHAIRVRRFSGTPVMVTDAWLPNSLGLRLTRTVLQKTPLHKLLMQHGVKVGRAVQEVTAIAADAAHADLLQVGLGVPLLKLTRLLYDAKAKPIQHMTVVIVPERSRLLMDAPIADASMSSAGYIVHG</sequence>
<dbReference type="SUPFAM" id="SSF64288">
    <property type="entry name" value="Chorismate lyase-like"/>
    <property type="match status" value="1"/>
</dbReference>
<dbReference type="PRINTS" id="PR00035">
    <property type="entry name" value="HTHGNTR"/>
</dbReference>
<dbReference type="OrthoDB" id="9808698at2"/>
<dbReference type="GO" id="GO:0003700">
    <property type="term" value="F:DNA-binding transcription factor activity"/>
    <property type="evidence" value="ECO:0007669"/>
    <property type="project" value="InterPro"/>
</dbReference>
<dbReference type="Gene3D" id="3.40.1410.10">
    <property type="entry name" value="Chorismate lyase-like"/>
    <property type="match status" value="1"/>
</dbReference>
<dbReference type="InterPro" id="IPR036390">
    <property type="entry name" value="WH_DNA-bd_sf"/>
</dbReference>
<dbReference type="InterPro" id="IPR011663">
    <property type="entry name" value="UTRA"/>
</dbReference>
<evidence type="ECO:0000256" key="3">
    <source>
        <dbReference type="ARBA" id="ARBA00023163"/>
    </source>
</evidence>
<gene>
    <name evidence="5" type="ORF">EKH80_06580</name>
</gene>
<dbReference type="EMBL" id="RYYV01000004">
    <property type="protein sequence ID" value="RUL77541.1"/>
    <property type="molecule type" value="Genomic_DNA"/>
</dbReference>
<reference evidence="5 6" key="1">
    <citation type="submission" date="2018-12" db="EMBL/GenBank/DDBJ databases">
        <title>Dyella dinghuensis sp. nov. DHOA06 and Dyella choica sp. nov. 4M-K27, isolated from forest soil.</title>
        <authorList>
            <person name="Qiu L.-H."/>
            <person name="Gao Z.-H."/>
        </authorList>
    </citation>
    <scope>NUCLEOTIDE SEQUENCE [LARGE SCALE GENOMIC DNA]</scope>
    <source>
        <strain evidence="5 6">4M-K27</strain>
    </source>
</reference>
<dbReference type="InterPro" id="IPR000524">
    <property type="entry name" value="Tscrpt_reg_HTH_GntR"/>
</dbReference>
<dbReference type="PROSITE" id="PS50949">
    <property type="entry name" value="HTH_GNTR"/>
    <property type="match status" value="1"/>
</dbReference>
<dbReference type="RefSeq" id="WP_126683936.1">
    <property type="nucleotide sequence ID" value="NZ_RYYV01000004.1"/>
</dbReference>
<dbReference type="PANTHER" id="PTHR44846">
    <property type="entry name" value="MANNOSYL-D-GLYCERATE TRANSPORT/METABOLISM SYSTEM REPRESSOR MNGR-RELATED"/>
    <property type="match status" value="1"/>
</dbReference>
<feature type="domain" description="HTH gntR-type" evidence="4">
    <location>
        <begin position="18"/>
        <end position="86"/>
    </location>
</feature>
<dbReference type="GO" id="GO:0045892">
    <property type="term" value="P:negative regulation of DNA-templated transcription"/>
    <property type="evidence" value="ECO:0007669"/>
    <property type="project" value="TreeGrafter"/>
</dbReference>
<keyword evidence="1" id="KW-0805">Transcription regulation</keyword>
<dbReference type="SMART" id="SM00866">
    <property type="entry name" value="UTRA"/>
    <property type="match status" value="1"/>
</dbReference>